<evidence type="ECO:0000256" key="1">
    <source>
        <dbReference type="ARBA" id="ARBA00023002"/>
    </source>
</evidence>
<evidence type="ECO:0000313" key="5">
    <source>
        <dbReference type="Proteomes" id="UP001212997"/>
    </source>
</evidence>
<accession>A0AAD5YHA9</accession>
<dbReference type="PANTHER" id="PTHR10366:SF564">
    <property type="entry name" value="STEROL-4-ALPHA-CARBOXYLATE 3-DEHYDROGENASE, DECARBOXYLATING"/>
    <property type="match status" value="1"/>
</dbReference>
<dbReference type="Gene3D" id="3.40.50.720">
    <property type="entry name" value="NAD(P)-binding Rossmann-like Domain"/>
    <property type="match status" value="1"/>
</dbReference>
<name>A0AAD5YHA9_9APHY</name>
<comment type="caution">
    <text evidence="4">The sequence shown here is derived from an EMBL/GenBank/DDBJ whole genome shotgun (WGS) entry which is preliminary data.</text>
</comment>
<feature type="domain" description="NAD-dependent epimerase/dehydratase" evidence="3">
    <location>
        <begin position="10"/>
        <end position="268"/>
    </location>
</feature>
<proteinExistence type="inferred from homology"/>
<sequence length="368" mass="40985">MPAVPAGSKILVTGANGFVAMWVVRTLLQSGYRVRGTIRSDDKGDFIKQYFSEFGDKLELSTVPDIEKDGAFDEAVKDVDAIEHTASPYHYGADDPAELIQPAIKGTVGILKSAMRCGSSVKRIVITTSTAAVVRPTQEPLLFNEDDWNNDSIRQVEEEGVNAPGYIKYFASKTLAEKAAFEFYNENRDSVKWDLVTIAPPYVFGPTINDVQTISTANTSIVEWYETIFESAKGTLALSKVGNAWLDVRDLALAHVRAIQRQEAQGRIIVSSGSFKWHDFCESGHTPRANELSHPYSRMTVTSAKSLSPRIYRENAFTPADPNYDPNKAVHELNFDTSKAERLLGMTEYIPLDKCTRDMLEDFHGRGW</sequence>
<dbReference type="AlphaFoldDB" id="A0AAD5YHA9"/>
<dbReference type="PANTHER" id="PTHR10366">
    <property type="entry name" value="NAD DEPENDENT EPIMERASE/DEHYDRATASE"/>
    <property type="match status" value="1"/>
</dbReference>
<dbReference type="Pfam" id="PF01370">
    <property type="entry name" value="Epimerase"/>
    <property type="match status" value="1"/>
</dbReference>
<dbReference type="Proteomes" id="UP001212997">
    <property type="component" value="Unassembled WGS sequence"/>
</dbReference>
<evidence type="ECO:0000256" key="2">
    <source>
        <dbReference type="ARBA" id="ARBA00023445"/>
    </source>
</evidence>
<dbReference type="InterPro" id="IPR050425">
    <property type="entry name" value="NAD(P)_dehydrat-like"/>
</dbReference>
<protein>
    <recommendedName>
        <fullName evidence="3">NAD-dependent epimerase/dehydratase domain-containing protein</fullName>
    </recommendedName>
</protein>
<keyword evidence="1" id="KW-0560">Oxidoreductase</keyword>
<evidence type="ECO:0000313" key="4">
    <source>
        <dbReference type="EMBL" id="KAJ3485302.1"/>
    </source>
</evidence>
<reference evidence="4" key="1">
    <citation type="submission" date="2022-07" db="EMBL/GenBank/DDBJ databases">
        <title>Genome Sequence of Physisporinus lineatus.</title>
        <authorList>
            <person name="Buettner E."/>
        </authorList>
    </citation>
    <scope>NUCLEOTIDE SEQUENCE</scope>
    <source>
        <strain evidence="4">VT162</strain>
    </source>
</reference>
<dbReference type="EMBL" id="JANAWD010000158">
    <property type="protein sequence ID" value="KAJ3485302.1"/>
    <property type="molecule type" value="Genomic_DNA"/>
</dbReference>
<comment type="similarity">
    <text evidence="2">Belongs to the NAD(P)-dependent epimerase/dehydratase family. Dihydroflavonol-4-reductase subfamily.</text>
</comment>
<keyword evidence="5" id="KW-1185">Reference proteome</keyword>
<dbReference type="InterPro" id="IPR036291">
    <property type="entry name" value="NAD(P)-bd_dom_sf"/>
</dbReference>
<dbReference type="SUPFAM" id="SSF51735">
    <property type="entry name" value="NAD(P)-binding Rossmann-fold domains"/>
    <property type="match status" value="1"/>
</dbReference>
<gene>
    <name evidence="4" type="ORF">NLI96_g5061</name>
</gene>
<organism evidence="4 5">
    <name type="scientific">Meripilus lineatus</name>
    <dbReference type="NCBI Taxonomy" id="2056292"/>
    <lineage>
        <taxon>Eukaryota</taxon>
        <taxon>Fungi</taxon>
        <taxon>Dikarya</taxon>
        <taxon>Basidiomycota</taxon>
        <taxon>Agaricomycotina</taxon>
        <taxon>Agaricomycetes</taxon>
        <taxon>Polyporales</taxon>
        <taxon>Meripilaceae</taxon>
        <taxon>Meripilus</taxon>
    </lineage>
</organism>
<dbReference type="InterPro" id="IPR001509">
    <property type="entry name" value="Epimerase_deHydtase"/>
</dbReference>
<evidence type="ECO:0000259" key="3">
    <source>
        <dbReference type="Pfam" id="PF01370"/>
    </source>
</evidence>
<dbReference type="GO" id="GO:0016616">
    <property type="term" value="F:oxidoreductase activity, acting on the CH-OH group of donors, NAD or NADP as acceptor"/>
    <property type="evidence" value="ECO:0007669"/>
    <property type="project" value="TreeGrafter"/>
</dbReference>